<reference evidence="1 2" key="1">
    <citation type="journal article" date="2014" name="Agronomy (Basel)">
        <title>A Draft Genome Sequence for Ensete ventricosum, the Drought-Tolerant Tree Against Hunger.</title>
        <authorList>
            <person name="Harrison J."/>
            <person name="Moore K.A."/>
            <person name="Paszkiewicz K."/>
            <person name="Jones T."/>
            <person name="Grant M."/>
            <person name="Ambacheew D."/>
            <person name="Muzemil S."/>
            <person name="Studholme D.J."/>
        </authorList>
    </citation>
    <scope>NUCLEOTIDE SEQUENCE [LARGE SCALE GENOMIC DNA]</scope>
</reference>
<evidence type="ECO:0000313" key="1">
    <source>
        <dbReference type="EMBL" id="RRT43256.1"/>
    </source>
</evidence>
<sequence length="143" mass="16081">MRWVWTSDTWSCCPRGHAPALSGTEVGRRQAGSPRAIFLATVSPLPVLERLFEAEAVRSSVSEMWYIRDDCLEHSCYGLDLVGQPLKSLGSYRFIPLRRWSVVTPLSSFLWSLSSERLMSQAPPTAMCTVVERVACRFRPAAM</sequence>
<evidence type="ECO:0000313" key="2">
    <source>
        <dbReference type="Proteomes" id="UP000287651"/>
    </source>
</evidence>
<accession>A0A426XUW3</accession>
<gene>
    <name evidence="1" type="ORF">B296_00052025</name>
</gene>
<name>A0A426XUW3_ENSVE</name>
<protein>
    <submittedName>
        <fullName evidence="1">Uncharacterized protein</fullName>
    </submittedName>
</protein>
<dbReference type="AlphaFoldDB" id="A0A426XUW3"/>
<organism evidence="1 2">
    <name type="scientific">Ensete ventricosum</name>
    <name type="common">Abyssinian banana</name>
    <name type="synonym">Musa ensete</name>
    <dbReference type="NCBI Taxonomy" id="4639"/>
    <lineage>
        <taxon>Eukaryota</taxon>
        <taxon>Viridiplantae</taxon>
        <taxon>Streptophyta</taxon>
        <taxon>Embryophyta</taxon>
        <taxon>Tracheophyta</taxon>
        <taxon>Spermatophyta</taxon>
        <taxon>Magnoliopsida</taxon>
        <taxon>Liliopsida</taxon>
        <taxon>Zingiberales</taxon>
        <taxon>Musaceae</taxon>
        <taxon>Ensete</taxon>
    </lineage>
</organism>
<dbReference type="EMBL" id="AMZH03017275">
    <property type="protein sequence ID" value="RRT43256.1"/>
    <property type="molecule type" value="Genomic_DNA"/>
</dbReference>
<comment type="caution">
    <text evidence="1">The sequence shown here is derived from an EMBL/GenBank/DDBJ whole genome shotgun (WGS) entry which is preliminary data.</text>
</comment>
<proteinExistence type="predicted"/>
<dbReference type="Proteomes" id="UP000287651">
    <property type="component" value="Unassembled WGS sequence"/>
</dbReference>